<evidence type="ECO:0000256" key="12">
    <source>
        <dbReference type="ARBA" id="ARBA00023180"/>
    </source>
</evidence>
<feature type="domain" description="Ig-like" evidence="17">
    <location>
        <begin position="44"/>
        <end position="148"/>
    </location>
</feature>
<evidence type="ECO:0000256" key="15">
    <source>
        <dbReference type="SAM" id="Phobius"/>
    </source>
</evidence>
<evidence type="ECO:0000256" key="7">
    <source>
        <dbReference type="ARBA" id="ARBA00022989"/>
    </source>
</evidence>
<dbReference type="InterPro" id="IPR015621">
    <property type="entry name" value="IL-1_rcpt_fam"/>
</dbReference>
<evidence type="ECO:0000256" key="9">
    <source>
        <dbReference type="ARBA" id="ARBA00023136"/>
    </source>
</evidence>
<dbReference type="SUPFAM" id="SSF52200">
    <property type="entry name" value="Toll/Interleukin receptor TIR domain"/>
    <property type="match status" value="1"/>
</dbReference>
<keyword evidence="7 15" id="KW-1133">Transmembrane helix</keyword>
<dbReference type="SMART" id="SM00409">
    <property type="entry name" value="IG"/>
    <property type="match status" value="3"/>
</dbReference>
<dbReference type="GO" id="GO:0004909">
    <property type="term" value="F:interleukin-1, type I, activating receptor activity"/>
    <property type="evidence" value="ECO:0007669"/>
    <property type="project" value="InterPro"/>
</dbReference>
<reference evidence="19" key="1">
    <citation type="submission" date="2025-08" db="UniProtKB">
        <authorList>
            <consortium name="RefSeq"/>
        </authorList>
    </citation>
    <scope>IDENTIFICATION</scope>
    <source>
        <tissue evidence="19">Blood</tissue>
    </source>
</reference>
<dbReference type="SMART" id="SM00255">
    <property type="entry name" value="TIR"/>
    <property type="match status" value="1"/>
</dbReference>
<dbReference type="InterPro" id="IPR004076">
    <property type="entry name" value="IL-1_rcpt_I-typ"/>
</dbReference>
<name>A0AA97KUF5_EUBMA</name>
<dbReference type="PROSITE" id="PS50835">
    <property type="entry name" value="IG_LIKE"/>
    <property type="match status" value="3"/>
</dbReference>
<dbReference type="GO" id="GO:0006954">
    <property type="term" value="P:inflammatory response"/>
    <property type="evidence" value="ECO:0007669"/>
    <property type="project" value="UniProtKB-KW"/>
</dbReference>
<dbReference type="FunFam" id="2.60.40.10:FF:000188">
    <property type="entry name" value="Interleukin-1 receptor accessory protein-like 1"/>
    <property type="match status" value="1"/>
</dbReference>
<dbReference type="InterPro" id="IPR035897">
    <property type="entry name" value="Toll_tir_struct_dom_sf"/>
</dbReference>
<evidence type="ECO:0000256" key="14">
    <source>
        <dbReference type="ARBA" id="ARBA00023319"/>
    </source>
</evidence>
<keyword evidence="18" id="KW-1185">Reference proteome</keyword>
<comment type="subcellular location">
    <subcellularLocation>
        <location evidence="1">Membrane</location>
        <topology evidence="1">Single-pass type I membrane protein</topology>
    </subcellularLocation>
</comment>
<keyword evidence="3 15" id="KW-0812">Transmembrane</keyword>
<dbReference type="InterPro" id="IPR013783">
    <property type="entry name" value="Ig-like_fold"/>
</dbReference>
<keyword evidence="5" id="KW-0677">Repeat</keyword>
<dbReference type="InterPro" id="IPR007110">
    <property type="entry name" value="Ig-like_dom"/>
</dbReference>
<gene>
    <name evidence="19" type="primary">LOC129325912</name>
</gene>
<keyword evidence="9 15" id="KW-0472">Membrane</keyword>
<dbReference type="InterPro" id="IPR041416">
    <property type="entry name" value="IL-1RAcP-like_ig"/>
</dbReference>
<dbReference type="Proteomes" id="UP001190640">
    <property type="component" value="Chromosome 3"/>
</dbReference>
<keyword evidence="12" id="KW-0325">Glycoprotein</keyword>
<dbReference type="InterPro" id="IPR000157">
    <property type="entry name" value="TIR_dom"/>
</dbReference>
<evidence type="ECO:0000313" key="19">
    <source>
        <dbReference type="RefSeq" id="XP_054829877.1"/>
    </source>
</evidence>
<dbReference type="PANTHER" id="PTHR11890:SF26">
    <property type="entry name" value="INTERLEUKIN-1 RECEPTOR TYPE 1"/>
    <property type="match status" value="1"/>
</dbReference>
<dbReference type="Pfam" id="PF01582">
    <property type="entry name" value="TIR"/>
    <property type="match status" value="1"/>
</dbReference>
<evidence type="ECO:0000256" key="1">
    <source>
        <dbReference type="ARBA" id="ARBA00004479"/>
    </source>
</evidence>
<dbReference type="PRINTS" id="PR01538">
    <property type="entry name" value="INTRLEUKN1R1"/>
</dbReference>
<comment type="similarity">
    <text evidence="2">Belongs to the interleukin-1 receptor family.</text>
</comment>
<dbReference type="GO" id="GO:0016787">
    <property type="term" value="F:hydrolase activity"/>
    <property type="evidence" value="ECO:0007669"/>
    <property type="project" value="UniProtKB-KW"/>
</dbReference>
<sequence>MGNVRHGAQPGVDLVAYGGYIGCLGLFSLERAKQFSLDILTHFPLLSVETCTVRDEEVYNAGLETVIVGQPVGIDCYLDKILHLNQTTYSLKWYRNGSEVPITNKTDSRIHQHDNMLWFLSAIFQDSGFYTCILRESARCYKSVVRVAVFNNSDGQCFHDELFYEQEIPIGSNAKIVCPALGNFKEDMNALSVHWYKECKQLDGQRYVFYGEDFIINNVNSNDSGKYQCKATYTYEGNKYNISRSIFVIAVASPEKKRTEILYPRNNTIEAELGSNVFVECNVSTFRDNFISISWKVNKTLVDILYEGRIKEGYQKDFRTEGGELSVVSLNITELKRDDYGEQFVCYAGEVAAYITVQAPTRHYIGYLVGSLAALVFVIALLVLIYLLFKIDIILWYRKSCHPFLHKKVADGKIYDAYVLYPKTHNPDCFVLKVLPEVLEKKCGYTLFIWGRDELPGKALVSVIDETIKQSRRLIIILKSGSPSYKLLEEAPEQQIAVYNALVHDGMKVILIELDKIKDYSNMPESIQYIKQKHGAIQWKGDLTERQSYSPSTKFWKKVRYRMPPGHQIFSELPLVETSLNTCQTIGR</sequence>
<evidence type="ECO:0000256" key="6">
    <source>
        <dbReference type="ARBA" id="ARBA00022801"/>
    </source>
</evidence>
<evidence type="ECO:0000256" key="4">
    <source>
        <dbReference type="ARBA" id="ARBA00022729"/>
    </source>
</evidence>
<proteinExistence type="inferred from homology"/>
<dbReference type="InterPro" id="IPR003598">
    <property type="entry name" value="Ig_sub2"/>
</dbReference>
<evidence type="ECO:0000256" key="2">
    <source>
        <dbReference type="ARBA" id="ARBA00009752"/>
    </source>
</evidence>
<organism evidence="18 19">
    <name type="scientific">Eublepharis macularius</name>
    <name type="common">Leopard gecko</name>
    <name type="synonym">Cyrtodactylus macularius</name>
    <dbReference type="NCBI Taxonomy" id="481883"/>
    <lineage>
        <taxon>Eukaryota</taxon>
        <taxon>Metazoa</taxon>
        <taxon>Chordata</taxon>
        <taxon>Craniata</taxon>
        <taxon>Vertebrata</taxon>
        <taxon>Euteleostomi</taxon>
        <taxon>Lepidosauria</taxon>
        <taxon>Squamata</taxon>
        <taxon>Bifurcata</taxon>
        <taxon>Gekkota</taxon>
        <taxon>Eublepharidae</taxon>
        <taxon>Eublepharinae</taxon>
        <taxon>Eublepharis</taxon>
    </lineage>
</organism>
<evidence type="ECO:0000259" key="17">
    <source>
        <dbReference type="PROSITE" id="PS50835"/>
    </source>
</evidence>
<dbReference type="KEGG" id="emc:129325912"/>
<evidence type="ECO:0000256" key="13">
    <source>
        <dbReference type="ARBA" id="ARBA00023198"/>
    </source>
</evidence>
<dbReference type="Pfam" id="PF13895">
    <property type="entry name" value="Ig_2"/>
    <property type="match status" value="1"/>
</dbReference>
<accession>A0AA97KUF5</accession>
<dbReference type="InterPro" id="IPR036179">
    <property type="entry name" value="Ig-like_dom_sf"/>
</dbReference>
<dbReference type="GO" id="GO:0050727">
    <property type="term" value="P:regulation of inflammatory response"/>
    <property type="evidence" value="ECO:0007669"/>
    <property type="project" value="TreeGrafter"/>
</dbReference>
<dbReference type="InterPro" id="IPR004074">
    <property type="entry name" value="IL-1_rcpt_I/II-typ"/>
</dbReference>
<feature type="domain" description="Ig-like" evidence="17">
    <location>
        <begin position="171"/>
        <end position="243"/>
    </location>
</feature>
<dbReference type="AlphaFoldDB" id="A0AA97KUF5"/>
<keyword evidence="4" id="KW-0732">Signal</keyword>
<dbReference type="Gene3D" id="3.40.50.10140">
    <property type="entry name" value="Toll/interleukin-1 receptor homology (TIR) domain"/>
    <property type="match status" value="1"/>
</dbReference>
<feature type="domain" description="Ig-like" evidence="17">
    <location>
        <begin position="254"/>
        <end position="356"/>
    </location>
</feature>
<dbReference type="PRINTS" id="PR01536">
    <property type="entry name" value="INTRLKN1R12F"/>
</dbReference>
<dbReference type="InterPro" id="IPR003599">
    <property type="entry name" value="Ig_sub"/>
</dbReference>
<feature type="domain" description="TIR" evidence="16">
    <location>
        <begin position="413"/>
        <end position="563"/>
    </location>
</feature>
<keyword evidence="14" id="KW-0393">Immunoglobulin domain</keyword>
<keyword evidence="6" id="KW-0378">Hydrolase</keyword>
<dbReference type="Pfam" id="PF18452">
    <property type="entry name" value="Ig_6"/>
    <property type="match status" value="1"/>
</dbReference>
<evidence type="ECO:0000259" key="16">
    <source>
        <dbReference type="PROSITE" id="PS50104"/>
    </source>
</evidence>
<dbReference type="SMART" id="SM00408">
    <property type="entry name" value="IGc2"/>
    <property type="match status" value="2"/>
</dbReference>
<dbReference type="PRINTS" id="PR01537">
    <property type="entry name" value="INTRLKN1R1F"/>
</dbReference>
<protein>
    <submittedName>
        <fullName evidence="19">Interleukin-1 receptor-like 2 isoform X1</fullName>
    </submittedName>
</protein>
<dbReference type="FunFam" id="3.40.50.10140:FF:000002">
    <property type="entry name" value="Interleukin 1 receptor accessory protein"/>
    <property type="match status" value="1"/>
</dbReference>
<evidence type="ECO:0000256" key="10">
    <source>
        <dbReference type="ARBA" id="ARBA00023157"/>
    </source>
</evidence>
<dbReference type="PROSITE" id="PS50104">
    <property type="entry name" value="TIR"/>
    <property type="match status" value="1"/>
</dbReference>
<keyword evidence="8" id="KW-0520">NAD</keyword>
<dbReference type="Gene3D" id="2.60.40.10">
    <property type="entry name" value="Immunoglobulins"/>
    <property type="match status" value="3"/>
</dbReference>
<dbReference type="GeneID" id="129325912"/>
<evidence type="ECO:0000256" key="3">
    <source>
        <dbReference type="ARBA" id="ARBA00022692"/>
    </source>
</evidence>
<feature type="transmembrane region" description="Helical" evidence="15">
    <location>
        <begin position="364"/>
        <end position="389"/>
    </location>
</feature>
<dbReference type="PANTHER" id="PTHR11890">
    <property type="entry name" value="INTERLEUKIN-1 RECEPTOR FAMILY MEMBER"/>
    <property type="match status" value="1"/>
</dbReference>
<dbReference type="SUPFAM" id="SSF48726">
    <property type="entry name" value="Immunoglobulin"/>
    <property type="match status" value="3"/>
</dbReference>
<dbReference type="RefSeq" id="XP_054829877.1">
    <property type="nucleotide sequence ID" value="XM_054973902.1"/>
</dbReference>
<keyword evidence="11" id="KW-0675">Receptor</keyword>
<evidence type="ECO:0000256" key="8">
    <source>
        <dbReference type="ARBA" id="ARBA00023027"/>
    </source>
</evidence>
<keyword evidence="13" id="KW-0395">Inflammatory response</keyword>
<dbReference type="GO" id="GO:0016020">
    <property type="term" value="C:membrane"/>
    <property type="evidence" value="ECO:0007669"/>
    <property type="project" value="UniProtKB-SubCell"/>
</dbReference>
<evidence type="ECO:0000256" key="11">
    <source>
        <dbReference type="ARBA" id="ARBA00023170"/>
    </source>
</evidence>
<evidence type="ECO:0000313" key="18">
    <source>
        <dbReference type="Proteomes" id="UP001190640"/>
    </source>
</evidence>
<evidence type="ECO:0000256" key="5">
    <source>
        <dbReference type="ARBA" id="ARBA00022737"/>
    </source>
</evidence>
<keyword evidence="10" id="KW-1015">Disulfide bond</keyword>